<protein>
    <submittedName>
        <fullName evidence="1">Uncharacterized protein</fullName>
    </submittedName>
</protein>
<proteinExistence type="predicted"/>
<dbReference type="Gramene" id="OPUNC01G17740.3">
    <property type="protein sequence ID" value="OPUNC01G17740.3"/>
    <property type="gene ID" value="OPUNC01G17740"/>
</dbReference>
<evidence type="ECO:0000313" key="1">
    <source>
        <dbReference type="EnsemblPlants" id="OPUNC01G17740.3"/>
    </source>
</evidence>
<dbReference type="HOGENOM" id="CLU_2798365_0_0_1"/>
<dbReference type="Proteomes" id="UP000026962">
    <property type="component" value="Chromosome 1"/>
</dbReference>
<dbReference type="AlphaFoldDB" id="A0A0E0JJC7"/>
<organism evidence="1">
    <name type="scientific">Oryza punctata</name>
    <name type="common">Red rice</name>
    <dbReference type="NCBI Taxonomy" id="4537"/>
    <lineage>
        <taxon>Eukaryota</taxon>
        <taxon>Viridiplantae</taxon>
        <taxon>Streptophyta</taxon>
        <taxon>Embryophyta</taxon>
        <taxon>Tracheophyta</taxon>
        <taxon>Spermatophyta</taxon>
        <taxon>Magnoliopsida</taxon>
        <taxon>Liliopsida</taxon>
        <taxon>Poales</taxon>
        <taxon>Poaceae</taxon>
        <taxon>BOP clade</taxon>
        <taxon>Oryzoideae</taxon>
        <taxon>Oryzeae</taxon>
        <taxon>Oryzinae</taxon>
        <taxon>Oryza</taxon>
    </lineage>
</organism>
<name>A0A0E0JJC7_ORYPU</name>
<accession>A0A0E0JJC7</accession>
<reference evidence="1" key="1">
    <citation type="submission" date="2015-04" db="UniProtKB">
        <authorList>
            <consortium name="EnsemblPlants"/>
        </authorList>
    </citation>
    <scope>IDENTIFICATION</scope>
</reference>
<evidence type="ECO:0000313" key="2">
    <source>
        <dbReference type="Proteomes" id="UP000026962"/>
    </source>
</evidence>
<keyword evidence="2" id="KW-1185">Reference proteome</keyword>
<sequence length="68" mass="7206">MDRQSMVGVAGLAQQLIGRRSGAVVVVMDSLGMAASSEPKACEALRVRYQSWAGVCSLPERTPSMPLV</sequence>
<reference evidence="1" key="2">
    <citation type="submission" date="2018-05" db="EMBL/GenBank/DDBJ databases">
        <title>OpunRS2 (Oryza punctata Reference Sequence Version 2).</title>
        <authorList>
            <person name="Zhang J."/>
            <person name="Kudrna D."/>
            <person name="Lee S."/>
            <person name="Talag J."/>
            <person name="Welchert J."/>
            <person name="Wing R.A."/>
        </authorList>
    </citation>
    <scope>NUCLEOTIDE SEQUENCE [LARGE SCALE GENOMIC DNA]</scope>
</reference>
<dbReference type="EnsemblPlants" id="OPUNC01G17740.3">
    <property type="protein sequence ID" value="OPUNC01G17740.3"/>
    <property type="gene ID" value="OPUNC01G17740"/>
</dbReference>